<feature type="binding site" evidence="4">
    <location>
        <position position="54"/>
    </location>
    <ligand>
        <name>substrate</name>
    </ligand>
</feature>
<dbReference type="STRING" id="1137799.GZ78_25685"/>
<dbReference type="AlphaFoldDB" id="A0A081N6G1"/>
<dbReference type="SUPFAM" id="SSF100950">
    <property type="entry name" value="NagB/RpiA/CoA transferase-like"/>
    <property type="match status" value="1"/>
</dbReference>
<keyword evidence="7" id="KW-1185">Reference proteome</keyword>
<dbReference type="PANTHER" id="PTHR23407:SF1">
    <property type="entry name" value="5-FORMYLTETRAHYDROFOLATE CYCLO-LIGASE"/>
    <property type="match status" value="1"/>
</dbReference>
<feature type="binding site" evidence="4">
    <location>
        <position position="49"/>
    </location>
    <ligand>
        <name>substrate</name>
    </ligand>
</feature>
<dbReference type="Proteomes" id="UP000028073">
    <property type="component" value="Unassembled WGS sequence"/>
</dbReference>
<evidence type="ECO:0000256" key="2">
    <source>
        <dbReference type="ARBA" id="ARBA00022741"/>
    </source>
</evidence>
<reference evidence="6 7" key="1">
    <citation type="submission" date="2014-06" db="EMBL/GenBank/DDBJ databases">
        <title>Whole Genome Sequences of Three Symbiotic Endozoicomonas Bacteria.</title>
        <authorList>
            <person name="Neave M.J."/>
            <person name="Apprill A."/>
            <person name="Voolstra C.R."/>
        </authorList>
    </citation>
    <scope>NUCLEOTIDE SEQUENCE [LARGE SCALE GENOMIC DNA]</scope>
    <source>
        <strain evidence="6 7">DSM 25634</strain>
    </source>
</reference>
<evidence type="ECO:0000256" key="1">
    <source>
        <dbReference type="ARBA" id="ARBA00010638"/>
    </source>
</evidence>
<keyword evidence="3 4" id="KW-0067">ATP-binding</keyword>
<comment type="caution">
    <text evidence="6">The sequence shown here is derived from an EMBL/GenBank/DDBJ whole genome shotgun (WGS) entry which is preliminary data.</text>
</comment>
<comment type="similarity">
    <text evidence="1 5">Belongs to the 5-formyltetrahydrofolate cyclo-ligase family.</text>
</comment>
<dbReference type="Pfam" id="PF01812">
    <property type="entry name" value="5-FTHF_cyc-lig"/>
    <property type="match status" value="1"/>
</dbReference>
<dbReference type="eggNOG" id="COG0212">
    <property type="taxonomic scope" value="Bacteria"/>
</dbReference>
<feature type="binding site" evidence="4">
    <location>
        <begin position="3"/>
        <end position="7"/>
    </location>
    <ligand>
        <name>ATP</name>
        <dbReference type="ChEBI" id="CHEBI:30616"/>
    </ligand>
</feature>
<name>A0A081N6G1_9GAMM</name>
<dbReference type="GO" id="GO:0005524">
    <property type="term" value="F:ATP binding"/>
    <property type="evidence" value="ECO:0007669"/>
    <property type="project" value="UniProtKB-KW"/>
</dbReference>
<proteinExistence type="inferred from homology"/>
<dbReference type="Gene3D" id="3.40.50.10420">
    <property type="entry name" value="NagB/RpiA/CoA transferase-like"/>
    <property type="match status" value="1"/>
</dbReference>
<dbReference type="GO" id="GO:0009396">
    <property type="term" value="P:folic acid-containing compound biosynthetic process"/>
    <property type="evidence" value="ECO:0007669"/>
    <property type="project" value="TreeGrafter"/>
</dbReference>
<dbReference type="InterPro" id="IPR037171">
    <property type="entry name" value="NagB/RpiA_transferase-like"/>
</dbReference>
<dbReference type="InterPro" id="IPR024185">
    <property type="entry name" value="FTHF_cligase-like_sf"/>
</dbReference>
<evidence type="ECO:0000256" key="3">
    <source>
        <dbReference type="ARBA" id="ARBA00022840"/>
    </source>
</evidence>
<keyword evidence="5" id="KW-0460">Magnesium</keyword>
<comment type="cofactor">
    <cofactor evidence="5">
        <name>Mg(2+)</name>
        <dbReference type="ChEBI" id="CHEBI:18420"/>
    </cofactor>
</comment>
<dbReference type="PANTHER" id="PTHR23407">
    <property type="entry name" value="ATPASE INHIBITOR/5-FORMYLTETRAHYDROFOLATE CYCLO-LIGASE"/>
    <property type="match status" value="1"/>
</dbReference>
<evidence type="ECO:0000313" key="6">
    <source>
        <dbReference type="EMBL" id="KEQ14034.1"/>
    </source>
</evidence>
<dbReference type="PIRSF" id="PIRSF006806">
    <property type="entry name" value="FTHF_cligase"/>
    <property type="match status" value="1"/>
</dbReference>
<accession>A0A081N6G1</accession>
<evidence type="ECO:0000313" key="7">
    <source>
        <dbReference type="Proteomes" id="UP000028073"/>
    </source>
</evidence>
<dbReference type="OrthoDB" id="9801938at2"/>
<dbReference type="GO" id="GO:0030272">
    <property type="term" value="F:5-formyltetrahydrofolate cyclo-ligase activity"/>
    <property type="evidence" value="ECO:0007669"/>
    <property type="project" value="UniProtKB-EC"/>
</dbReference>
<dbReference type="GO" id="GO:0046872">
    <property type="term" value="F:metal ion binding"/>
    <property type="evidence" value="ECO:0007669"/>
    <property type="project" value="UniProtKB-KW"/>
</dbReference>
<comment type="catalytic activity">
    <reaction evidence="5">
        <text>(6S)-5-formyl-5,6,7,8-tetrahydrofolate + ATP = (6R)-5,10-methenyltetrahydrofolate + ADP + phosphate</text>
        <dbReference type="Rhea" id="RHEA:10488"/>
        <dbReference type="ChEBI" id="CHEBI:30616"/>
        <dbReference type="ChEBI" id="CHEBI:43474"/>
        <dbReference type="ChEBI" id="CHEBI:57455"/>
        <dbReference type="ChEBI" id="CHEBI:57457"/>
        <dbReference type="ChEBI" id="CHEBI:456216"/>
        <dbReference type="EC" id="6.3.3.2"/>
    </reaction>
</comment>
<dbReference type="RefSeq" id="WP_034842102.1">
    <property type="nucleotide sequence ID" value="NZ_JOKH01000008.1"/>
</dbReference>
<evidence type="ECO:0000256" key="4">
    <source>
        <dbReference type="PIRSR" id="PIRSR006806-1"/>
    </source>
</evidence>
<organism evidence="6 7">
    <name type="scientific">Endozoicomonas numazuensis</name>
    <dbReference type="NCBI Taxonomy" id="1137799"/>
    <lineage>
        <taxon>Bacteria</taxon>
        <taxon>Pseudomonadati</taxon>
        <taxon>Pseudomonadota</taxon>
        <taxon>Gammaproteobacteria</taxon>
        <taxon>Oceanospirillales</taxon>
        <taxon>Endozoicomonadaceae</taxon>
        <taxon>Endozoicomonas</taxon>
    </lineage>
</organism>
<keyword evidence="5" id="KW-0479">Metal-binding</keyword>
<dbReference type="EMBL" id="JOKH01000008">
    <property type="protein sequence ID" value="KEQ14034.1"/>
    <property type="molecule type" value="Genomic_DNA"/>
</dbReference>
<protein>
    <recommendedName>
        <fullName evidence="5">5-formyltetrahydrofolate cyclo-ligase</fullName>
        <ecNumber evidence="5">6.3.3.2</ecNumber>
    </recommendedName>
</protein>
<dbReference type="InterPro" id="IPR002698">
    <property type="entry name" value="FTHF_cligase"/>
</dbReference>
<keyword evidence="2 4" id="KW-0547">Nucleotide-binding</keyword>
<evidence type="ECO:0000256" key="5">
    <source>
        <dbReference type="RuleBase" id="RU361279"/>
    </source>
</evidence>
<sequence length="190" mass="21690">MDRASLRKQLRSNRQSLSAEQQLDAAKNVSVVVCGGEAFRQSQHIALYLASDGEIDPRYIAEAIWEQDKFCYLPVLDQEDHNKMYFQLYRPNTRLVNNRYGIAEPELDREKIVKAEALDLVLMPLTGFDEKGHRLGMGGGYYDRTFAFLKQATKPMLIGLAHECQRVEEIPVADWDVPMKGVATEKTFYG</sequence>
<dbReference type="GO" id="GO:0035999">
    <property type="term" value="P:tetrahydrofolate interconversion"/>
    <property type="evidence" value="ECO:0007669"/>
    <property type="project" value="TreeGrafter"/>
</dbReference>
<feature type="binding site" evidence="4">
    <location>
        <begin position="134"/>
        <end position="142"/>
    </location>
    <ligand>
        <name>ATP</name>
        <dbReference type="ChEBI" id="CHEBI:30616"/>
    </ligand>
</feature>
<dbReference type="NCBIfam" id="TIGR02727">
    <property type="entry name" value="MTHFS_bact"/>
    <property type="match status" value="1"/>
</dbReference>
<dbReference type="EC" id="6.3.3.2" evidence="5"/>
<gene>
    <name evidence="6" type="ORF">GZ78_25685</name>
</gene>